<keyword evidence="4" id="KW-0862">Zinc</keyword>
<dbReference type="PANTHER" id="PTHR14991">
    <property type="entry name" value="RING FINGER PROTEIN 32"/>
    <property type="match status" value="1"/>
</dbReference>
<protein>
    <recommendedName>
        <fullName evidence="1">Anaphase-promoting complex subunit 11</fullName>
    </recommendedName>
</protein>
<feature type="compositionally biased region" description="Basic and acidic residues" evidence="5">
    <location>
        <begin position="218"/>
        <end position="232"/>
    </location>
</feature>
<dbReference type="InterPro" id="IPR024991">
    <property type="entry name" value="RING-H2_APC11"/>
</dbReference>
<dbReference type="RefSeq" id="XP_007514871.1">
    <property type="nucleotide sequence ID" value="XM_007514809.1"/>
</dbReference>
<keyword evidence="2" id="KW-0132">Cell division</keyword>
<name>K8EB95_9CHLO</name>
<sequence>MIRSERKKKNKKNKNEDDDCLKLAFVLSSASFQEAPFDSSLSSSSFFLSQRRRRGGRENEKPLLTFSSSFSSSSSSFNWKEIRKKARERTGKDSECAICREEFATTIQTSATTTMDADQNRGQVLTSCAHCFHAQCLKSFETFVESISERRRCPCCRAVGYRKIRISDARDECIRHAALTIQKMWRGRLVRNKLGPMNENARMTWMANKLRALRKRVERSAEKRRETRKQQLAEEEEEEDIDKSSSSDEDSNDTNTDWNVVIAKSLSLEIDECSICALRFAASKTNAVISSQRTDDSTPSSPPPPPKTTKVAYLSCSHRFHRNCLRTFERHLKSIGREIFCPCCRRANYSRKCL</sequence>
<evidence type="ECO:0000256" key="4">
    <source>
        <dbReference type="PROSITE-ProRule" id="PRU00175"/>
    </source>
</evidence>
<dbReference type="InterPro" id="IPR013083">
    <property type="entry name" value="Znf_RING/FYVE/PHD"/>
</dbReference>
<dbReference type="Pfam" id="PF12861">
    <property type="entry name" value="zf-ANAPC11"/>
    <property type="match status" value="1"/>
</dbReference>
<dbReference type="GO" id="GO:0051301">
    <property type="term" value="P:cell division"/>
    <property type="evidence" value="ECO:0007669"/>
    <property type="project" value="UniProtKB-KW"/>
</dbReference>
<feature type="domain" description="RING-type" evidence="6">
    <location>
        <begin position="96"/>
        <end position="157"/>
    </location>
</feature>
<dbReference type="OrthoDB" id="8062037at2759"/>
<feature type="domain" description="RING-type" evidence="6">
    <location>
        <begin position="273"/>
        <end position="345"/>
    </location>
</feature>
<dbReference type="GO" id="GO:0061630">
    <property type="term" value="F:ubiquitin protein ligase activity"/>
    <property type="evidence" value="ECO:0007669"/>
    <property type="project" value="InterPro"/>
</dbReference>
<dbReference type="AlphaFoldDB" id="K8EB95"/>
<keyword evidence="4" id="KW-0863">Zinc-finger</keyword>
<feature type="region of interest" description="Disordered" evidence="5">
    <location>
        <begin position="217"/>
        <end position="255"/>
    </location>
</feature>
<evidence type="ECO:0000256" key="5">
    <source>
        <dbReference type="SAM" id="MobiDB-lite"/>
    </source>
</evidence>
<evidence type="ECO:0000313" key="7">
    <source>
        <dbReference type="EMBL" id="CCO15111.1"/>
    </source>
</evidence>
<dbReference type="GeneID" id="19017391"/>
<dbReference type="InterPro" id="IPR042862">
    <property type="entry name" value="RNF32"/>
</dbReference>
<dbReference type="PANTHER" id="PTHR14991:SF0">
    <property type="entry name" value="RING FINGER PROTEIN 32"/>
    <property type="match status" value="1"/>
</dbReference>
<dbReference type="SUPFAM" id="SSF57850">
    <property type="entry name" value="RING/U-box"/>
    <property type="match status" value="2"/>
</dbReference>
<dbReference type="Pfam" id="PF00612">
    <property type="entry name" value="IQ"/>
    <property type="match status" value="1"/>
</dbReference>
<dbReference type="Proteomes" id="UP000198341">
    <property type="component" value="Chromosome 2"/>
</dbReference>
<evidence type="ECO:0000256" key="3">
    <source>
        <dbReference type="ARBA" id="ARBA00022776"/>
    </source>
</evidence>
<dbReference type="PROSITE" id="PS50096">
    <property type="entry name" value="IQ"/>
    <property type="match status" value="1"/>
</dbReference>
<dbReference type="Gene3D" id="3.30.40.10">
    <property type="entry name" value="Zinc/RING finger domain, C3HC4 (zinc finger)"/>
    <property type="match status" value="2"/>
</dbReference>
<evidence type="ECO:0000256" key="2">
    <source>
        <dbReference type="ARBA" id="ARBA00022618"/>
    </source>
</evidence>
<evidence type="ECO:0000256" key="1">
    <source>
        <dbReference type="ARBA" id="ARBA00013928"/>
    </source>
</evidence>
<keyword evidence="3" id="KW-0498">Mitosis</keyword>
<evidence type="ECO:0000313" key="8">
    <source>
        <dbReference type="Proteomes" id="UP000198341"/>
    </source>
</evidence>
<dbReference type="InterPro" id="IPR000048">
    <property type="entry name" value="IQ_motif_EF-hand-BS"/>
</dbReference>
<dbReference type="eggNOG" id="KOG0800">
    <property type="taxonomic scope" value="Eukaryota"/>
</dbReference>
<keyword evidence="4" id="KW-0479">Metal-binding</keyword>
<dbReference type="GO" id="GO:0005680">
    <property type="term" value="C:anaphase-promoting complex"/>
    <property type="evidence" value="ECO:0007669"/>
    <property type="project" value="InterPro"/>
</dbReference>
<dbReference type="GO" id="GO:0008270">
    <property type="term" value="F:zinc ion binding"/>
    <property type="evidence" value="ECO:0007669"/>
    <property type="project" value="UniProtKB-KW"/>
</dbReference>
<feature type="region of interest" description="Disordered" evidence="5">
    <location>
        <begin position="289"/>
        <end position="308"/>
    </location>
</feature>
<organism evidence="7 8">
    <name type="scientific">Bathycoccus prasinos</name>
    <dbReference type="NCBI Taxonomy" id="41875"/>
    <lineage>
        <taxon>Eukaryota</taxon>
        <taxon>Viridiplantae</taxon>
        <taxon>Chlorophyta</taxon>
        <taxon>Mamiellophyceae</taxon>
        <taxon>Mamiellales</taxon>
        <taxon>Bathycoccaceae</taxon>
        <taxon>Bathycoccus</taxon>
    </lineage>
</organism>
<dbReference type="PROSITE" id="PS50089">
    <property type="entry name" value="ZF_RING_2"/>
    <property type="match status" value="2"/>
</dbReference>
<dbReference type="GO" id="GO:0031145">
    <property type="term" value="P:anaphase-promoting complex-dependent catabolic process"/>
    <property type="evidence" value="ECO:0007669"/>
    <property type="project" value="InterPro"/>
</dbReference>
<gene>
    <name evidence="7" type="ORF">Bathy02g02780</name>
</gene>
<feature type="compositionally biased region" description="Acidic residues" evidence="5">
    <location>
        <begin position="233"/>
        <end position="252"/>
    </location>
</feature>
<keyword evidence="8" id="KW-1185">Reference proteome</keyword>
<dbReference type="KEGG" id="bpg:Bathy02g02780"/>
<accession>K8EB95</accession>
<dbReference type="GO" id="GO:0097602">
    <property type="term" value="F:cullin family protein binding"/>
    <property type="evidence" value="ECO:0007669"/>
    <property type="project" value="InterPro"/>
</dbReference>
<reference evidence="7 8" key="1">
    <citation type="submission" date="2011-10" db="EMBL/GenBank/DDBJ databases">
        <authorList>
            <person name="Genoscope - CEA"/>
        </authorList>
    </citation>
    <scope>NUCLEOTIDE SEQUENCE [LARGE SCALE GENOMIC DNA]</scope>
    <source>
        <strain evidence="7 8">RCC 1105</strain>
    </source>
</reference>
<evidence type="ECO:0000259" key="6">
    <source>
        <dbReference type="PROSITE" id="PS50089"/>
    </source>
</evidence>
<dbReference type="SMART" id="SM00184">
    <property type="entry name" value="RING"/>
    <property type="match status" value="2"/>
</dbReference>
<dbReference type="InterPro" id="IPR001841">
    <property type="entry name" value="Znf_RING"/>
</dbReference>
<keyword evidence="3" id="KW-0131">Cell cycle</keyword>
<proteinExistence type="predicted"/>
<dbReference type="EMBL" id="FO082277">
    <property type="protein sequence ID" value="CCO15111.1"/>
    <property type="molecule type" value="Genomic_DNA"/>
</dbReference>
<dbReference type="STRING" id="41875.K8EB95"/>